<dbReference type="InterPro" id="IPR022383">
    <property type="entry name" value="Lactate/malate_DH_C"/>
</dbReference>
<dbReference type="FunFam" id="3.90.110.10:FF:000002">
    <property type="entry name" value="Malate dehydrogenase"/>
    <property type="match status" value="1"/>
</dbReference>
<keyword evidence="5" id="KW-1185">Reference proteome</keyword>
<evidence type="ECO:0000313" key="5">
    <source>
        <dbReference type="Proteomes" id="UP000007648"/>
    </source>
</evidence>
<reference evidence="4" key="3">
    <citation type="submission" date="2025-09" db="UniProtKB">
        <authorList>
            <consortium name="Ensembl"/>
        </authorList>
    </citation>
    <scope>IDENTIFICATION</scope>
</reference>
<dbReference type="Gene3D" id="3.90.110.10">
    <property type="entry name" value="Lactate dehydrogenase/glycoside hydrolase, family 4, C-terminal"/>
    <property type="match status" value="1"/>
</dbReference>
<dbReference type="AlphaFoldDB" id="A0A7N4P5X5"/>
<dbReference type="InterPro" id="IPR015955">
    <property type="entry name" value="Lactate_DH/Glyco_Ohase_4_C"/>
</dbReference>
<dbReference type="GO" id="GO:0016616">
    <property type="term" value="F:oxidoreductase activity, acting on the CH-OH group of donors, NAD or NADP as acceptor"/>
    <property type="evidence" value="ECO:0007669"/>
    <property type="project" value="InterPro"/>
</dbReference>
<dbReference type="Pfam" id="PF02866">
    <property type="entry name" value="Ldh_1_C"/>
    <property type="match status" value="1"/>
</dbReference>
<dbReference type="InterPro" id="IPR010945">
    <property type="entry name" value="Malate_DH_type2"/>
</dbReference>
<dbReference type="PANTHER" id="PTHR23382">
    <property type="entry name" value="MALATE DEHYDROGENASE"/>
    <property type="match status" value="1"/>
</dbReference>
<dbReference type="SUPFAM" id="SSF56327">
    <property type="entry name" value="LDH C-terminal domain-like"/>
    <property type="match status" value="1"/>
</dbReference>
<comment type="similarity">
    <text evidence="1">Belongs to the LDH/MDH superfamily. MDH type 2 family.</text>
</comment>
<evidence type="ECO:0000259" key="3">
    <source>
        <dbReference type="Pfam" id="PF02866"/>
    </source>
</evidence>
<proteinExistence type="inferred from homology"/>
<evidence type="ECO:0000256" key="1">
    <source>
        <dbReference type="ARBA" id="ARBA00009613"/>
    </source>
</evidence>
<name>A0A7N4P5X5_SARHA</name>
<reference evidence="4 5" key="1">
    <citation type="journal article" date="2011" name="Proc. Natl. Acad. Sci. U.S.A.">
        <title>Genetic diversity and population structure of the endangered marsupial Sarcophilus harrisii (Tasmanian devil).</title>
        <authorList>
            <person name="Miller W."/>
            <person name="Hayes V.M."/>
            <person name="Ratan A."/>
            <person name="Petersen D.C."/>
            <person name="Wittekindt N.E."/>
            <person name="Miller J."/>
            <person name="Walenz B."/>
            <person name="Knight J."/>
            <person name="Qi J."/>
            <person name="Zhao F."/>
            <person name="Wang Q."/>
            <person name="Bedoya-Reina O.C."/>
            <person name="Katiyar N."/>
            <person name="Tomsho L.P."/>
            <person name="Kasson L.M."/>
            <person name="Hardie R.A."/>
            <person name="Woodbridge P."/>
            <person name="Tindall E.A."/>
            <person name="Bertelsen M.F."/>
            <person name="Dixon D."/>
            <person name="Pyecroft S."/>
            <person name="Helgen K.M."/>
            <person name="Lesk A.M."/>
            <person name="Pringle T.H."/>
            <person name="Patterson N."/>
            <person name="Zhang Y."/>
            <person name="Kreiss A."/>
            <person name="Woods G.M."/>
            <person name="Jones M.E."/>
            <person name="Schuster S.C."/>
        </authorList>
    </citation>
    <scope>NUCLEOTIDE SEQUENCE [LARGE SCALE GENOMIC DNA]</scope>
</reference>
<dbReference type="Ensembl" id="ENSSHAT00000026937.1">
    <property type="protein sequence ID" value="ENSSHAP00000033537.1"/>
    <property type="gene ID" value="ENSSHAG00000008365.2"/>
</dbReference>
<dbReference type="Proteomes" id="UP000007648">
    <property type="component" value="Unassembled WGS sequence"/>
</dbReference>
<dbReference type="GO" id="GO:0016615">
    <property type="term" value="F:malate dehydrogenase activity"/>
    <property type="evidence" value="ECO:0007669"/>
    <property type="project" value="InterPro"/>
</dbReference>
<gene>
    <name evidence="4" type="primary">MDH1</name>
</gene>
<evidence type="ECO:0000256" key="2">
    <source>
        <dbReference type="ARBA" id="ARBA00023002"/>
    </source>
</evidence>
<accession>A0A7N4P5X5</accession>
<evidence type="ECO:0000313" key="4">
    <source>
        <dbReference type="Ensembl" id="ENSSHAP00000033537.1"/>
    </source>
</evidence>
<keyword evidence="2" id="KW-0560">Oxidoreductase</keyword>
<dbReference type="GeneTree" id="ENSGT00530000063410"/>
<dbReference type="GO" id="GO:0006108">
    <property type="term" value="P:malate metabolic process"/>
    <property type="evidence" value="ECO:0007669"/>
    <property type="project" value="InterPro"/>
</dbReference>
<reference evidence="4" key="2">
    <citation type="submission" date="2025-08" db="UniProtKB">
        <authorList>
            <consortium name="Ensembl"/>
        </authorList>
    </citation>
    <scope>IDENTIFICATION</scope>
</reference>
<organism evidence="4 5">
    <name type="scientific">Sarcophilus harrisii</name>
    <name type="common">Tasmanian devil</name>
    <name type="synonym">Sarcophilus laniarius</name>
    <dbReference type="NCBI Taxonomy" id="9305"/>
    <lineage>
        <taxon>Eukaryota</taxon>
        <taxon>Metazoa</taxon>
        <taxon>Chordata</taxon>
        <taxon>Craniata</taxon>
        <taxon>Vertebrata</taxon>
        <taxon>Euteleostomi</taxon>
        <taxon>Mammalia</taxon>
        <taxon>Metatheria</taxon>
        <taxon>Dasyuromorphia</taxon>
        <taxon>Dasyuridae</taxon>
        <taxon>Sarcophilus</taxon>
    </lineage>
</organism>
<feature type="domain" description="Lactate/malate dehydrogenase C-terminal" evidence="3">
    <location>
        <begin position="2"/>
        <end position="165"/>
    </location>
</feature>
<sequence>MIAIRLGLTSNDVKNVIIWGNHSSTQYPDVNHAKVNMQGKEVGVYEAVKDDSWLKGDFISTVQQRGAAVIKARKLSSAMSAAKAICDHVRDIWFGTPEGEFVSMGVISDGNSYGIPDDLLYSFPVVIKNKSWKFVEGLPINDFSREKMDLTAKELSEEKETAFEFLTIA</sequence>
<protein>
    <submittedName>
        <fullName evidence="4">Malate dehydrogenase 1</fullName>
    </submittedName>
</protein>